<evidence type="ECO:0000313" key="2">
    <source>
        <dbReference type="Proteomes" id="UP000003477"/>
    </source>
</evidence>
<gene>
    <name evidence="1" type="ORF">CWATWH0003_3002t1</name>
</gene>
<accession>G5J699</accession>
<dbReference type="Proteomes" id="UP000003477">
    <property type="component" value="Unassembled WGS sequence"/>
</dbReference>
<name>G5J699_CROWT</name>
<comment type="caution">
    <text evidence="1">The sequence shown here is derived from an EMBL/GenBank/DDBJ whole genome shotgun (WGS) entry which is preliminary data.</text>
</comment>
<reference evidence="1 2" key="1">
    <citation type="journal article" date="2011" name="Front. Microbiol.">
        <title>Two Strains of Crocosphaera watsonii with Highly Conserved Genomes are Distinguished by Strain-Specific Features.</title>
        <authorList>
            <person name="Bench S.R."/>
            <person name="Ilikchyan I.N."/>
            <person name="Tripp H.J."/>
            <person name="Zehr J.P."/>
        </authorList>
    </citation>
    <scope>NUCLEOTIDE SEQUENCE [LARGE SCALE GENOMIC DNA]</scope>
    <source>
        <strain evidence="1 2">WH 0003</strain>
    </source>
</reference>
<organism evidence="1 2">
    <name type="scientific">Crocosphaera watsonii WH 0003</name>
    <dbReference type="NCBI Taxonomy" id="423471"/>
    <lineage>
        <taxon>Bacteria</taxon>
        <taxon>Bacillati</taxon>
        <taxon>Cyanobacteriota</taxon>
        <taxon>Cyanophyceae</taxon>
        <taxon>Oscillatoriophycideae</taxon>
        <taxon>Chroococcales</taxon>
        <taxon>Aphanothecaceae</taxon>
        <taxon>Crocosphaera</taxon>
    </lineage>
</organism>
<dbReference type="RefSeq" id="WP_007311120.1">
    <property type="nucleotide sequence ID" value="NZ_AESD01000447.1"/>
</dbReference>
<sequence>MIDLRKAVYYEYIDDGVVEIFDKYKWGLRRLGVNFSQELLETIVYCSRNLETTLMAFCSWVLWLKSRGEKPNSDILSETLINALKSEIGWIPYDYQKDFLQQNLDILESPQVSLWKTAEKELGASLRNRVIADISEEGELIFKVNVLLTDDEREKIERFKIYIDQLFYRFYP</sequence>
<dbReference type="GeneID" id="88766608"/>
<dbReference type="EMBL" id="AESD01000447">
    <property type="protein sequence ID" value="EHJ12292.1"/>
    <property type="molecule type" value="Genomic_DNA"/>
</dbReference>
<evidence type="ECO:0000313" key="1">
    <source>
        <dbReference type="EMBL" id="EHJ12292.1"/>
    </source>
</evidence>
<proteinExistence type="predicted"/>
<dbReference type="AlphaFoldDB" id="G5J699"/>
<feature type="non-terminal residue" evidence="1">
    <location>
        <position position="172"/>
    </location>
</feature>
<protein>
    <submittedName>
        <fullName evidence="1">Uncharacterized protein</fullName>
    </submittedName>
</protein>